<evidence type="ECO:0000256" key="1">
    <source>
        <dbReference type="SAM" id="Phobius"/>
    </source>
</evidence>
<accession>A0A165JX62</accession>
<gene>
    <name evidence="2" type="ORF">L228DRAFT_243246</name>
</gene>
<keyword evidence="1" id="KW-0812">Transmembrane</keyword>
<dbReference type="AlphaFoldDB" id="A0A165JX62"/>
<dbReference type="EMBL" id="KV407454">
    <property type="protein sequence ID" value="KZF26735.1"/>
    <property type="molecule type" value="Genomic_DNA"/>
</dbReference>
<dbReference type="RefSeq" id="XP_018192290.1">
    <property type="nucleotide sequence ID" value="XM_018331639.1"/>
</dbReference>
<keyword evidence="3" id="KW-1185">Reference proteome</keyword>
<evidence type="ECO:0000313" key="3">
    <source>
        <dbReference type="Proteomes" id="UP000076632"/>
    </source>
</evidence>
<sequence length="133" mass="14565">MPKKKQEPLALGERSSSCFVLFFFAIGKGIVWSLCVLAGLLTPTTFFSATYLPSPPHLDRIQNGDHPFSPSASFSHINSVFFWVKGPCRLIGATIASPWSQTMLIATMSSTSSRTGPRFIAAPLFFTYLETGK</sequence>
<dbReference type="InParanoid" id="A0A165JX62"/>
<dbReference type="GeneID" id="28896776"/>
<proteinExistence type="predicted"/>
<keyword evidence="1" id="KW-1133">Transmembrane helix</keyword>
<dbReference type="Proteomes" id="UP000076632">
    <property type="component" value="Unassembled WGS sequence"/>
</dbReference>
<keyword evidence="1" id="KW-0472">Membrane</keyword>
<feature type="transmembrane region" description="Helical" evidence="1">
    <location>
        <begin position="20"/>
        <end position="41"/>
    </location>
</feature>
<reference evidence="2 3" key="1">
    <citation type="journal article" date="2016" name="Fungal Biol.">
        <title>The genome of Xylona heveae provides a window into fungal endophytism.</title>
        <authorList>
            <person name="Gazis R."/>
            <person name="Kuo A."/>
            <person name="Riley R."/>
            <person name="LaButti K."/>
            <person name="Lipzen A."/>
            <person name="Lin J."/>
            <person name="Amirebrahimi M."/>
            <person name="Hesse C.N."/>
            <person name="Spatafora J.W."/>
            <person name="Henrissat B."/>
            <person name="Hainaut M."/>
            <person name="Grigoriev I.V."/>
            <person name="Hibbett D.S."/>
        </authorList>
    </citation>
    <scope>NUCLEOTIDE SEQUENCE [LARGE SCALE GENOMIC DNA]</scope>
    <source>
        <strain evidence="2 3">TC161</strain>
    </source>
</reference>
<name>A0A165JX62_XYLHT</name>
<organism evidence="2 3">
    <name type="scientific">Xylona heveae (strain CBS 132557 / TC161)</name>
    <dbReference type="NCBI Taxonomy" id="1328760"/>
    <lineage>
        <taxon>Eukaryota</taxon>
        <taxon>Fungi</taxon>
        <taxon>Dikarya</taxon>
        <taxon>Ascomycota</taxon>
        <taxon>Pezizomycotina</taxon>
        <taxon>Xylonomycetes</taxon>
        <taxon>Xylonales</taxon>
        <taxon>Xylonaceae</taxon>
        <taxon>Xylona</taxon>
    </lineage>
</organism>
<evidence type="ECO:0000313" key="2">
    <source>
        <dbReference type="EMBL" id="KZF26735.1"/>
    </source>
</evidence>
<protein>
    <submittedName>
        <fullName evidence="2">Uncharacterized protein</fullName>
    </submittedName>
</protein>